<dbReference type="InterPro" id="IPR032764">
    <property type="entry name" value="Tankyrase-bd_C"/>
</dbReference>
<dbReference type="eggNOG" id="ENOG502QWAQ">
    <property type="taxonomic scope" value="Eukaryota"/>
</dbReference>
<dbReference type="KEGG" id="maua:101843239"/>
<feature type="compositionally biased region" description="Basic and acidic residues" evidence="1">
    <location>
        <begin position="1188"/>
        <end position="1208"/>
    </location>
</feature>
<feature type="compositionally biased region" description="Basic and acidic residues" evidence="1">
    <location>
        <begin position="1094"/>
        <end position="1106"/>
    </location>
</feature>
<feature type="region of interest" description="Disordered" evidence="1">
    <location>
        <begin position="1162"/>
        <end position="1345"/>
    </location>
</feature>
<gene>
    <name evidence="4 5 6 7" type="primary">Kiaa1671</name>
</gene>
<feature type="compositionally biased region" description="Polar residues" evidence="1">
    <location>
        <begin position="1016"/>
        <end position="1032"/>
    </location>
</feature>
<dbReference type="SMART" id="SM01319">
    <property type="entry name" value="Tankyrase_bdg_C"/>
    <property type="match status" value="1"/>
</dbReference>
<feature type="compositionally biased region" description="Basic and acidic residues" evidence="1">
    <location>
        <begin position="96"/>
        <end position="107"/>
    </location>
</feature>
<feature type="compositionally biased region" description="Basic and acidic residues" evidence="1">
    <location>
        <begin position="360"/>
        <end position="370"/>
    </location>
</feature>
<feature type="region of interest" description="Disordered" evidence="1">
    <location>
        <begin position="835"/>
        <end position="888"/>
    </location>
</feature>
<feature type="region of interest" description="Disordered" evidence="1">
    <location>
        <begin position="80"/>
        <end position="285"/>
    </location>
</feature>
<protein>
    <submittedName>
        <fullName evidence="4 5">Uncharacterized protein KIAA1671 homolog isoform X1</fullName>
    </submittedName>
</protein>
<evidence type="ECO:0000313" key="6">
    <source>
        <dbReference type="RefSeq" id="XP_040587524.1"/>
    </source>
</evidence>
<feature type="compositionally biased region" description="Basic and acidic residues" evidence="1">
    <location>
        <begin position="529"/>
        <end position="542"/>
    </location>
</feature>
<evidence type="ECO:0000313" key="7">
    <source>
        <dbReference type="RefSeq" id="XP_040587525.1"/>
    </source>
</evidence>
<feature type="compositionally biased region" description="Basic and acidic residues" evidence="1">
    <location>
        <begin position="1533"/>
        <end position="1551"/>
    </location>
</feature>
<feature type="compositionally biased region" description="Polar residues" evidence="1">
    <location>
        <begin position="1579"/>
        <end position="1595"/>
    </location>
</feature>
<feature type="compositionally biased region" description="Basic and acidic residues" evidence="1">
    <location>
        <begin position="1402"/>
        <end position="1411"/>
    </location>
</feature>
<accession>A0A1U8C6Z0</accession>
<feature type="compositionally biased region" description="Basic and acidic residues" evidence="1">
    <location>
        <begin position="320"/>
        <end position="330"/>
    </location>
</feature>
<evidence type="ECO:0000313" key="4">
    <source>
        <dbReference type="RefSeq" id="XP_012975222.1"/>
    </source>
</evidence>
<dbReference type="PANTHER" id="PTHR22042">
    <property type="entry name" value="TANKYRASE 1 BINDING PROTEIN"/>
    <property type="match status" value="1"/>
</dbReference>
<feature type="region of interest" description="Disordered" evidence="1">
    <location>
        <begin position="298"/>
        <end position="598"/>
    </location>
</feature>
<feature type="compositionally biased region" description="Basic and acidic residues" evidence="1">
    <location>
        <begin position="1049"/>
        <end position="1058"/>
    </location>
</feature>
<dbReference type="RefSeq" id="XP_021088040.1">
    <property type="nucleotide sequence ID" value="XM_021232381.1"/>
</dbReference>
<feature type="compositionally biased region" description="Basic and acidic residues" evidence="1">
    <location>
        <begin position="1636"/>
        <end position="1659"/>
    </location>
</feature>
<organism evidence="3 4">
    <name type="scientific">Mesocricetus auratus</name>
    <name type="common">Golden hamster</name>
    <dbReference type="NCBI Taxonomy" id="10036"/>
    <lineage>
        <taxon>Eukaryota</taxon>
        <taxon>Metazoa</taxon>
        <taxon>Chordata</taxon>
        <taxon>Craniata</taxon>
        <taxon>Vertebrata</taxon>
        <taxon>Euteleostomi</taxon>
        <taxon>Mammalia</taxon>
        <taxon>Eutheria</taxon>
        <taxon>Euarchontoglires</taxon>
        <taxon>Glires</taxon>
        <taxon>Rodentia</taxon>
        <taxon>Myomorpha</taxon>
        <taxon>Muroidea</taxon>
        <taxon>Cricetidae</taxon>
        <taxon>Cricetinae</taxon>
        <taxon>Mesocricetus</taxon>
    </lineage>
</organism>
<dbReference type="PANTHER" id="PTHR22042:SF3">
    <property type="entry name" value="RIKEN CDNA 2900026A02 GENE"/>
    <property type="match status" value="1"/>
</dbReference>
<evidence type="ECO:0000313" key="3">
    <source>
        <dbReference type="Proteomes" id="UP000886700"/>
    </source>
</evidence>
<dbReference type="GeneID" id="101843239"/>
<name>A0A1U8C6Z0_MESAU</name>
<dbReference type="CTD" id="85379"/>
<feature type="compositionally biased region" description="Polar residues" evidence="1">
    <location>
        <begin position="160"/>
        <end position="175"/>
    </location>
</feature>
<sequence>MVTRVEVGSIASLRAGPGLGDISREEALKRTYFCQTGDAPGAPSTRLLRAKSPLRNHLFPLPIAPKPFLKEQVLEKKAPVTPLWPGATQSCPSAEANKKEAKEDVARRMPSLAGQEADSGETLQNGPSVPNKAMFLRSGPSSMGLFETTKAGPSLGKGTSEGSQEASSRAAQVSPLSARPEVAAKPALPARKPPVTLPRPTSLFRDAGSAVSQEEAGRAQPLPKAHSVEDPAGQAPEAKPHPKRRPMSAVFSDYLQPPKPGSGGVAVMSKVPPTPPEKTWMRKPRPLSVDLTAVFESRETLPRKVASEQSATEPQGPERTSMETRADVEGPARMGATPQDPDSDFQEVAKRLHARREKVLRKQTDADSPRTARARAISGDHQSPQVEEKPDQESEKVLESPLPRPGRGLGLAQVKGGVSDQEAPAGMERKSAGSIRKCLSLFEEGSTVSEPSPVAPESLPSTPEPERCGPNVQARIKGWTVESTGAKPEVRRRASQGRLLPEDLTKPFSRSPSSNEVGYEKCAVLSGERPSERREKPKEGHGLDGAPAAKSPWKSGVPQKSRQTEPKDASDQEDPDRCQRAHSMADPGPSEVSPDDDGSFQKVWATVFEHHVEKHTVVDQAGCCLSPTPPPDVTDIPDPKPRPEKGYWLGKDPPAVLNKRDSSRWSNHADPGVLGRAVPVDVEPRQCRTSVPETHPMGEGHSGHSVRRCLESPPVSQRIQPRYDIVYASGERAHSEAVSRVPEEKAVTLRVPRSRLSLQGRQLSQEISPTHLEYALQAHGGAVQRASSVWEARGQEASGQKLDCQQPRDGFGGGCSPSKWTGAGVVANCHSTSVVSKDLSAPQRGPSWDGSSNPPSRATIEPGDSLVRARPDSLSLPKSPHEVAYEGNPRPAQALQPEVRMRRSNPSEPRMDRWRRRTLPHDVKFDAFSLLKPENTSERQQRPADDVISLPCALKRPPLSYHQAQTQEVAYPVEKPGQTAEPSATFFAVTYQIPDIQKAKSVVKPGPENVLEPSRRTSPPLSPHSSVSTVASPSHEEPRAPASSKGLAKGKEYEEAKSLPKYPKAADQPSSARDRTLEPSRDRVIDVDALGTHRVSEDGSSKDSRIRASGADAPQTSPVLRRPKSLLSRRRTEVISETFPGKMRDGYRSGILDIDALMAEYKEHSSRAPSKAQEQRHSPGEPSGSPQERLDWPTEVEWRRRSLKEVPRSDSVGKQAGASVKTPQSPGPSKQPAEPLGATMTTKSGLPLWAPPHSASAENCPSLSPLPVGSRKKSTGITEFESKPSSSEYQEAKYKQGPVKSQEPGIEDRISPRSPPSDWKKGTPKRSTGQGVEGNGVPWGNPPCDYVLSPLDIKRACSEKGPPARVREGLSIMQDARQRRQEQPRGKPALPTETPKAPSVSCRKETRKPDGPKVPLQNPEQGEGLQDGQQPLRQVSPVASVPRRSHSFCKDKRSSPFVNQLKQCFSRRTTEAKDTDTLVHEADSQYGTWADQHQNGGSFGPESPSSPDSSAASAGKQPPSSHLSSYTESTSVEQHDSSRDRRSSSVDRSSSELESTDGPEGPPPSDACPAEREDDFSFIHQTSVLDSSALKTRVQLSKRSRRRAPISHALRRSQFSESESRFPLEEESHSTWMFKDSTEEKSPRREESDEEPPKVERTPVSHPQRMPVFPGMDPAMLKAQLHKRPEVDSPGESFSWAPQPKTPKSPFQPGVLGSRVLPSSIDKDERSEEPSPQWLKELKSKKRQSLYDNQA</sequence>
<feature type="compositionally biased region" description="Basic and acidic residues" evidence="1">
    <location>
        <begin position="1072"/>
        <end position="1086"/>
    </location>
</feature>
<dbReference type="Pfam" id="PF15327">
    <property type="entry name" value="Tankyrase_bdg_C"/>
    <property type="match status" value="1"/>
</dbReference>
<feature type="compositionally biased region" description="Polar residues" evidence="1">
    <location>
        <begin position="1485"/>
        <end position="1495"/>
    </location>
</feature>
<feature type="region of interest" description="Disordered" evidence="1">
    <location>
        <begin position="997"/>
        <end position="1133"/>
    </location>
</feature>
<feature type="region of interest" description="Disordered" evidence="1">
    <location>
        <begin position="787"/>
        <end position="823"/>
    </location>
</feature>
<feature type="region of interest" description="Disordered" evidence="1">
    <location>
        <begin position="1357"/>
        <end position="1751"/>
    </location>
</feature>
<feature type="compositionally biased region" description="Basic and acidic residues" evidence="1">
    <location>
        <begin position="1468"/>
        <end position="1483"/>
    </location>
</feature>
<feature type="compositionally biased region" description="Basic and acidic residues" evidence="1">
    <location>
        <begin position="1618"/>
        <end position="1629"/>
    </location>
</feature>
<evidence type="ECO:0000313" key="5">
    <source>
        <dbReference type="RefSeq" id="XP_021088040.1"/>
    </source>
</evidence>
<feature type="compositionally biased region" description="Basic and acidic residues" evidence="1">
    <location>
        <begin position="386"/>
        <end position="398"/>
    </location>
</feature>
<feature type="compositionally biased region" description="Polar residues" evidence="1">
    <location>
        <begin position="1456"/>
        <end position="1467"/>
    </location>
</feature>
<dbReference type="RefSeq" id="XP_040587524.1">
    <property type="nucleotide sequence ID" value="XM_040731590.1"/>
</dbReference>
<dbReference type="Proteomes" id="UP000886700">
    <property type="component" value="Unplaced"/>
</dbReference>
<reference evidence="4 5" key="1">
    <citation type="submission" date="2025-04" db="UniProtKB">
        <authorList>
            <consortium name="RefSeq"/>
        </authorList>
    </citation>
    <scope>IDENTIFICATION</scope>
    <source>
        <tissue evidence="6 7">Liver</tissue>
    </source>
</reference>
<feature type="compositionally biased region" description="Low complexity" evidence="1">
    <location>
        <begin position="1500"/>
        <end position="1531"/>
    </location>
</feature>
<dbReference type="InterPro" id="IPR040006">
    <property type="entry name" value="TNKS1BP1-like"/>
</dbReference>
<evidence type="ECO:0000259" key="2">
    <source>
        <dbReference type="SMART" id="SM01319"/>
    </source>
</evidence>
<feature type="compositionally biased region" description="Basic and acidic residues" evidence="1">
    <location>
        <begin position="1376"/>
        <end position="1385"/>
    </location>
</feature>
<keyword evidence="3" id="KW-1185">Reference proteome</keyword>
<feature type="compositionally biased region" description="Basic and acidic residues" evidence="1">
    <location>
        <begin position="562"/>
        <end position="579"/>
    </location>
</feature>
<dbReference type="RefSeq" id="XP_040587525.1">
    <property type="nucleotide sequence ID" value="XM_040731591.1"/>
</dbReference>
<evidence type="ECO:0000256" key="1">
    <source>
        <dbReference type="SAM" id="MobiDB-lite"/>
    </source>
</evidence>
<dbReference type="OrthoDB" id="9950932at2759"/>
<feature type="region of interest" description="Disordered" evidence="1">
    <location>
        <begin position="621"/>
        <end position="713"/>
    </location>
</feature>
<feature type="domain" description="Tankyrase 1-binding protein C-terminal" evidence="2">
    <location>
        <begin position="1573"/>
        <end position="1742"/>
    </location>
</feature>
<proteinExistence type="predicted"/>
<dbReference type="RefSeq" id="XP_012975222.1">
    <property type="nucleotide sequence ID" value="XM_013119768.2"/>
</dbReference>
<feature type="compositionally biased region" description="Basic residues" evidence="1">
    <location>
        <begin position="1596"/>
        <end position="1611"/>
    </location>
</feature>